<protein>
    <submittedName>
        <fullName evidence="1">Uncharacterized protein</fullName>
    </submittedName>
</protein>
<evidence type="ECO:0000313" key="1">
    <source>
        <dbReference type="EMBL" id="QGX98116.1"/>
    </source>
</evidence>
<dbReference type="OrthoDB" id="9842733at2"/>
<accession>A0A6I6IS41</accession>
<proteinExistence type="predicted"/>
<name>A0A6I6IS41_9RHOB</name>
<dbReference type="EMBL" id="CP034348">
    <property type="protein sequence ID" value="QGX98116.1"/>
    <property type="molecule type" value="Genomic_DNA"/>
</dbReference>
<dbReference type="AlphaFoldDB" id="A0A6I6IS41"/>
<dbReference type="RefSeq" id="WP_157706748.1">
    <property type="nucleotide sequence ID" value="NZ_CP034348.1"/>
</dbReference>
<dbReference type="Proteomes" id="UP000428330">
    <property type="component" value="Chromosome"/>
</dbReference>
<keyword evidence="2" id="KW-1185">Reference proteome</keyword>
<sequence length="91" mass="9700">MARMSYTATIECDGVTSEPLEIEVTLDGGLGRGSFAVPPGLAGVVMNASTHATVRTEEGEEFKILFHRVLFPECVAEFETSGPVPMGRKVA</sequence>
<gene>
    <name evidence="1" type="ORF">EI983_07415</name>
</gene>
<reference evidence="2" key="1">
    <citation type="submission" date="2018-12" db="EMBL/GenBank/DDBJ databases">
        <title>Complete genome sequence of Roseovarius sp. MME-070.</title>
        <authorList>
            <person name="Nam Y.-D."/>
            <person name="Kang J."/>
            <person name="Chung W.-H."/>
            <person name="Park Y.S."/>
        </authorList>
    </citation>
    <scope>NUCLEOTIDE SEQUENCE [LARGE SCALE GENOMIC DNA]</scope>
    <source>
        <strain evidence="2">MME-070</strain>
    </source>
</reference>
<evidence type="ECO:0000313" key="2">
    <source>
        <dbReference type="Proteomes" id="UP000428330"/>
    </source>
</evidence>
<dbReference type="KEGG" id="rom:EI983_07415"/>
<organism evidence="1 2">
    <name type="scientific">Roseovarius faecimaris</name>
    <dbReference type="NCBI Taxonomy" id="2494550"/>
    <lineage>
        <taxon>Bacteria</taxon>
        <taxon>Pseudomonadati</taxon>
        <taxon>Pseudomonadota</taxon>
        <taxon>Alphaproteobacteria</taxon>
        <taxon>Rhodobacterales</taxon>
        <taxon>Roseobacteraceae</taxon>
        <taxon>Roseovarius</taxon>
    </lineage>
</organism>